<evidence type="ECO:0000313" key="1">
    <source>
        <dbReference type="EMBL" id="TKW15105.1"/>
    </source>
</evidence>
<reference evidence="1" key="1">
    <citation type="submission" date="2019-03" db="EMBL/GenBank/DDBJ databases">
        <title>WGS assembly of Setaria viridis.</title>
        <authorList>
            <person name="Huang P."/>
            <person name="Jenkins J."/>
            <person name="Grimwood J."/>
            <person name="Barry K."/>
            <person name="Healey A."/>
            <person name="Mamidi S."/>
            <person name="Sreedasyam A."/>
            <person name="Shu S."/>
            <person name="Feldman M."/>
            <person name="Wu J."/>
            <person name="Yu Y."/>
            <person name="Chen C."/>
            <person name="Johnson J."/>
            <person name="Rokhsar D."/>
            <person name="Baxter I."/>
            <person name="Schmutz J."/>
            <person name="Brutnell T."/>
            <person name="Kellogg E."/>
        </authorList>
    </citation>
    <scope>NUCLEOTIDE SEQUENCE [LARGE SCALE GENOMIC DNA]</scope>
</reference>
<protein>
    <submittedName>
        <fullName evidence="1">Uncharacterized protein</fullName>
    </submittedName>
</protein>
<dbReference type="Gramene" id="TKW15105">
    <property type="protein sequence ID" value="TKW15105"/>
    <property type="gene ID" value="SEVIR_5G209450v2"/>
</dbReference>
<accession>A0A4U6UJ99</accession>
<gene>
    <name evidence="1" type="ORF">SEVIR_5G209450v2</name>
</gene>
<keyword evidence="2" id="KW-1185">Reference proteome</keyword>
<dbReference type="AlphaFoldDB" id="A0A4U6UJ99"/>
<evidence type="ECO:0000313" key="2">
    <source>
        <dbReference type="Proteomes" id="UP000298652"/>
    </source>
</evidence>
<proteinExistence type="predicted"/>
<name>A0A4U6UJ99_SETVI</name>
<sequence>MQLIIFYFSYAQIKKLYTTTRQLTGQPIVRVAC</sequence>
<dbReference type="EMBL" id="CM016556">
    <property type="protein sequence ID" value="TKW15105.1"/>
    <property type="molecule type" value="Genomic_DNA"/>
</dbReference>
<organism evidence="1 2">
    <name type="scientific">Setaria viridis</name>
    <name type="common">Green bristlegrass</name>
    <name type="synonym">Setaria italica subsp. viridis</name>
    <dbReference type="NCBI Taxonomy" id="4556"/>
    <lineage>
        <taxon>Eukaryota</taxon>
        <taxon>Viridiplantae</taxon>
        <taxon>Streptophyta</taxon>
        <taxon>Embryophyta</taxon>
        <taxon>Tracheophyta</taxon>
        <taxon>Spermatophyta</taxon>
        <taxon>Magnoliopsida</taxon>
        <taxon>Liliopsida</taxon>
        <taxon>Poales</taxon>
        <taxon>Poaceae</taxon>
        <taxon>PACMAD clade</taxon>
        <taxon>Panicoideae</taxon>
        <taxon>Panicodae</taxon>
        <taxon>Paniceae</taxon>
        <taxon>Cenchrinae</taxon>
        <taxon>Setaria</taxon>
    </lineage>
</organism>
<dbReference type="Proteomes" id="UP000298652">
    <property type="component" value="Chromosome 5"/>
</dbReference>